<dbReference type="Gene3D" id="3.40.1620.10">
    <property type="entry name" value="YefM-like domain"/>
    <property type="match status" value="1"/>
</dbReference>
<evidence type="ECO:0000313" key="4">
    <source>
        <dbReference type="Proteomes" id="UP000469185"/>
    </source>
</evidence>
<dbReference type="NCBIfam" id="TIGR01552">
    <property type="entry name" value="phd_fam"/>
    <property type="match status" value="1"/>
</dbReference>
<dbReference type="AlphaFoldDB" id="A0A6N9YPL1"/>
<name>A0A6N9YPL1_9ACTN</name>
<proteinExistence type="inferred from homology"/>
<comment type="function">
    <text evidence="2">Antitoxin component of a type II toxin-antitoxin (TA) system.</text>
</comment>
<dbReference type="SUPFAM" id="SSF143120">
    <property type="entry name" value="YefM-like"/>
    <property type="match status" value="1"/>
</dbReference>
<accession>A0A6N9YPL1</accession>
<dbReference type="InterPro" id="IPR006442">
    <property type="entry name" value="Antitoxin_Phd/YefM"/>
</dbReference>
<keyword evidence="4" id="KW-1185">Reference proteome</keyword>
<comment type="similarity">
    <text evidence="1 2">Belongs to the phD/YefM antitoxin family.</text>
</comment>
<dbReference type="Proteomes" id="UP000469185">
    <property type="component" value="Unassembled WGS sequence"/>
</dbReference>
<comment type="caution">
    <text evidence="3">The sequence shown here is derived from an EMBL/GenBank/DDBJ whole genome shotgun (WGS) entry which is preliminary data.</text>
</comment>
<dbReference type="InterPro" id="IPR036165">
    <property type="entry name" value="YefM-like_sf"/>
</dbReference>
<evidence type="ECO:0000313" key="3">
    <source>
        <dbReference type="EMBL" id="NED96870.1"/>
    </source>
</evidence>
<organism evidence="3 4">
    <name type="scientific">Phytoactinopolyspora alkaliphila</name>
    <dbReference type="NCBI Taxonomy" id="1783498"/>
    <lineage>
        <taxon>Bacteria</taxon>
        <taxon>Bacillati</taxon>
        <taxon>Actinomycetota</taxon>
        <taxon>Actinomycetes</taxon>
        <taxon>Jiangellales</taxon>
        <taxon>Jiangellaceae</taxon>
        <taxon>Phytoactinopolyspora</taxon>
    </lineage>
</organism>
<dbReference type="RefSeq" id="WP_163819646.1">
    <property type="nucleotide sequence ID" value="NZ_JAAGOB010000008.1"/>
</dbReference>
<dbReference type="Pfam" id="PF02604">
    <property type="entry name" value="PhdYeFM_antitox"/>
    <property type="match status" value="1"/>
</dbReference>
<sequence>MTAASNASVSSVRELRDSLADVIDRALRDEITVVQRRGKEVAAVVPIEYLREYQRLEEERVAAILDERMAAVREGEGVPLEDVMAETLARTE</sequence>
<evidence type="ECO:0000256" key="1">
    <source>
        <dbReference type="ARBA" id="ARBA00009981"/>
    </source>
</evidence>
<evidence type="ECO:0000256" key="2">
    <source>
        <dbReference type="RuleBase" id="RU362080"/>
    </source>
</evidence>
<reference evidence="3 4" key="1">
    <citation type="submission" date="2020-02" db="EMBL/GenBank/DDBJ databases">
        <authorList>
            <person name="Li X.-J."/>
            <person name="Feng X.-M."/>
        </authorList>
    </citation>
    <scope>NUCLEOTIDE SEQUENCE [LARGE SCALE GENOMIC DNA]</scope>
    <source>
        <strain evidence="3 4">CGMCC 4.7225</strain>
    </source>
</reference>
<protein>
    <recommendedName>
        <fullName evidence="2">Antitoxin</fullName>
    </recommendedName>
</protein>
<gene>
    <name evidence="3" type="ORF">G1H11_16305</name>
</gene>
<dbReference type="EMBL" id="JAAGOB010000008">
    <property type="protein sequence ID" value="NED96870.1"/>
    <property type="molecule type" value="Genomic_DNA"/>
</dbReference>